<dbReference type="eggNOG" id="ENOG502S7VE">
    <property type="taxonomic scope" value="Eukaryota"/>
</dbReference>
<dbReference type="KEGG" id="rcu:8264105"/>
<dbReference type="Proteomes" id="UP000008311">
    <property type="component" value="Unassembled WGS sequence"/>
</dbReference>
<dbReference type="PANTHER" id="PTHR34777">
    <property type="entry name" value="VQ MOTIF-CONTAINING PROTEIN 10"/>
    <property type="match status" value="1"/>
</dbReference>
<keyword evidence="4" id="KW-1185">Reference proteome</keyword>
<dbReference type="EMBL" id="EQ973842">
    <property type="protein sequence ID" value="EEF42650.1"/>
    <property type="molecule type" value="Genomic_DNA"/>
</dbReference>
<dbReference type="OMA" id="CHVPLFT"/>
<protein>
    <recommendedName>
        <fullName evidence="2">VQ domain-containing protein</fullName>
    </recommendedName>
</protein>
<sequence>MASAKSEDVKVVIIDTQYILTDPLSFKSVVQSLTGKDSCVSWVQESSFSTGAKRKREPEGNNGELEYYSGNGGKGDLFGGGSDWMLSKGLSFEDLDRLISEMPPMEERYQLLAQSNLV</sequence>
<evidence type="ECO:0000313" key="4">
    <source>
        <dbReference type="Proteomes" id="UP000008311"/>
    </source>
</evidence>
<organism evidence="3 4">
    <name type="scientific">Ricinus communis</name>
    <name type="common">Castor bean</name>
    <dbReference type="NCBI Taxonomy" id="3988"/>
    <lineage>
        <taxon>Eukaryota</taxon>
        <taxon>Viridiplantae</taxon>
        <taxon>Streptophyta</taxon>
        <taxon>Embryophyta</taxon>
        <taxon>Tracheophyta</taxon>
        <taxon>Spermatophyta</taxon>
        <taxon>Magnoliopsida</taxon>
        <taxon>eudicotyledons</taxon>
        <taxon>Gunneridae</taxon>
        <taxon>Pentapetalae</taxon>
        <taxon>rosids</taxon>
        <taxon>fabids</taxon>
        <taxon>Malpighiales</taxon>
        <taxon>Euphorbiaceae</taxon>
        <taxon>Acalyphoideae</taxon>
        <taxon>Acalypheae</taxon>
        <taxon>Ricinus</taxon>
    </lineage>
</organism>
<dbReference type="FunCoup" id="B9S108">
    <property type="interactions" value="55"/>
</dbReference>
<dbReference type="InParanoid" id="B9S108"/>
<dbReference type="OrthoDB" id="691083at2759"/>
<reference evidence="4" key="1">
    <citation type="journal article" date="2010" name="Nat. Biotechnol.">
        <title>Draft genome sequence of the oilseed species Ricinus communis.</title>
        <authorList>
            <person name="Chan A.P."/>
            <person name="Crabtree J."/>
            <person name="Zhao Q."/>
            <person name="Lorenzi H."/>
            <person name="Orvis J."/>
            <person name="Puiu D."/>
            <person name="Melake-Berhan A."/>
            <person name="Jones K.M."/>
            <person name="Redman J."/>
            <person name="Chen G."/>
            <person name="Cahoon E.B."/>
            <person name="Gedil M."/>
            <person name="Stanke M."/>
            <person name="Haas B.J."/>
            <person name="Wortman J.R."/>
            <person name="Fraser-Liggett C.M."/>
            <person name="Ravel J."/>
            <person name="Rabinowicz P.D."/>
        </authorList>
    </citation>
    <scope>NUCLEOTIDE SEQUENCE [LARGE SCALE GENOMIC DNA]</scope>
    <source>
        <strain evidence="4">cv. Hale</strain>
    </source>
</reference>
<evidence type="ECO:0000313" key="3">
    <source>
        <dbReference type="EMBL" id="EEF42650.1"/>
    </source>
</evidence>
<evidence type="ECO:0000256" key="1">
    <source>
        <dbReference type="SAM" id="MobiDB-lite"/>
    </source>
</evidence>
<dbReference type="AlphaFoldDB" id="B9S108"/>
<accession>B9S108</accession>
<dbReference type="InterPro" id="IPR008889">
    <property type="entry name" value="VQ"/>
</dbReference>
<proteinExistence type="predicted"/>
<evidence type="ECO:0000259" key="2">
    <source>
        <dbReference type="Pfam" id="PF05678"/>
    </source>
</evidence>
<feature type="region of interest" description="Disordered" evidence="1">
    <location>
        <begin position="47"/>
        <end position="67"/>
    </location>
</feature>
<dbReference type="PANTHER" id="PTHR34777:SF25">
    <property type="entry name" value="VQ DOMAIN-CONTAINING PROTEIN"/>
    <property type="match status" value="1"/>
</dbReference>
<dbReference type="Pfam" id="PF05678">
    <property type="entry name" value="VQ"/>
    <property type="match status" value="1"/>
</dbReference>
<dbReference type="InterPro" id="IPR039608">
    <property type="entry name" value="VQ_1/10"/>
</dbReference>
<feature type="domain" description="VQ" evidence="2">
    <location>
        <begin position="13"/>
        <end position="38"/>
    </location>
</feature>
<dbReference type="STRING" id="3988.B9S108"/>
<name>B9S108_RICCO</name>
<gene>
    <name evidence="3" type="ORF">RCOM_0632480</name>
</gene>